<dbReference type="Gene3D" id="3.40.50.2020">
    <property type="match status" value="2"/>
</dbReference>
<dbReference type="Pfam" id="PF14572">
    <property type="entry name" value="Pribosyl_synth"/>
    <property type="match status" value="1"/>
</dbReference>
<dbReference type="Pfam" id="PF13793">
    <property type="entry name" value="Pribosyltran_N"/>
    <property type="match status" value="1"/>
</dbReference>
<comment type="caution">
    <text evidence="3">The sequence shown here is derived from an EMBL/GenBank/DDBJ whole genome shotgun (WGS) entry which is preliminary data.</text>
</comment>
<name>A0AB73BFY5_9GAMM</name>
<dbReference type="GO" id="GO:0006015">
    <property type="term" value="P:5-phosphoribose 1-diphosphate biosynthetic process"/>
    <property type="evidence" value="ECO:0007669"/>
    <property type="project" value="TreeGrafter"/>
</dbReference>
<dbReference type="PANTHER" id="PTHR10210:SF41">
    <property type="entry name" value="RIBOSE-PHOSPHATE PYROPHOSPHOKINASE 1, CHLOROPLASTIC"/>
    <property type="match status" value="1"/>
</dbReference>
<sequence length="284" mass="31426">MKVFSYDSTGSKSLVDYDNFTFSGGEEHVRFNAANFSDSIKIEIFERLTNSSKMVRLMIAVDALKRLTNDSTPIELVIPYFPYARQDRVCVEGEALGAAVMANFINSLNFSKITIWDAHSDVSPALINKVTNVEQISLLERSEELSQRLLQGELTLISPDAGASKKTIKISEKFNGVPEVIQAQKVRNLKTGEIIKTEIIGDVKGKSVLIADDICDGGRTFIELAKVLKSNGAVEISLFITHGIFSKGLDVFEGLIDRIYTTDSFKPANDFKNSNTISLQIIEM</sequence>
<dbReference type="Proteomes" id="UP000324162">
    <property type="component" value="Unassembled WGS sequence"/>
</dbReference>
<dbReference type="GO" id="GO:0004749">
    <property type="term" value="F:ribose phosphate diphosphokinase activity"/>
    <property type="evidence" value="ECO:0007669"/>
    <property type="project" value="TreeGrafter"/>
</dbReference>
<organism evidence="3 4">
    <name type="scientific">Pseudoalteromonas fuliginea</name>
    <dbReference type="NCBI Taxonomy" id="1872678"/>
    <lineage>
        <taxon>Bacteria</taxon>
        <taxon>Pseudomonadati</taxon>
        <taxon>Pseudomonadota</taxon>
        <taxon>Gammaproteobacteria</taxon>
        <taxon>Alteromonadales</taxon>
        <taxon>Pseudoalteromonadaceae</taxon>
        <taxon>Pseudoalteromonas</taxon>
    </lineage>
</organism>
<dbReference type="SUPFAM" id="SSF53271">
    <property type="entry name" value="PRTase-like"/>
    <property type="match status" value="1"/>
</dbReference>
<dbReference type="SMART" id="SM01400">
    <property type="entry name" value="Pribosyltran_N"/>
    <property type="match status" value="1"/>
</dbReference>
<dbReference type="GO" id="GO:0006164">
    <property type="term" value="P:purine nucleotide biosynthetic process"/>
    <property type="evidence" value="ECO:0007669"/>
    <property type="project" value="TreeGrafter"/>
</dbReference>
<dbReference type="InterPro" id="IPR005946">
    <property type="entry name" value="Rib-P_diPkinase"/>
</dbReference>
<dbReference type="GO" id="GO:0000287">
    <property type="term" value="F:magnesium ion binding"/>
    <property type="evidence" value="ECO:0007669"/>
    <property type="project" value="InterPro"/>
</dbReference>
<dbReference type="InterPro" id="IPR000836">
    <property type="entry name" value="PRTase_dom"/>
</dbReference>
<proteinExistence type="predicted"/>
<protein>
    <submittedName>
        <fullName evidence="3">Ribose-phosphate pyrophosphokinase</fullName>
    </submittedName>
</protein>
<gene>
    <name evidence="3" type="ORF">EU508_11635</name>
</gene>
<dbReference type="AlphaFoldDB" id="A0AB73BFY5"/>
<evidence type="ECO:0000259" key="2">
    <source>
        <dbReference type="Pfam" id="PF13793"/>
    </source>
</evidence>
<dbReference type="CDD" id="cd06223">
    <property type="entry name" value="PRTases_typeI"/>
    <property type="match status" value="1"/>
</dbReference>
<dbReference type="InterPro" id="IPR029057">
    <property type="entry name" value="PRTase-like"/>
</dbReference>
<evidence type="ECO:0000313" key="3">
    <source>
        <dbReference type="EMBL" id="KAA1159779.1"/>
    </source>
</evidence>
<dbReference type="GO" id="GO:0005737">
    <property type="term" value="C:cytoplasm"/>
    <property type="evidence" value="ECO:0007669"/>
    <property type="project" value="TreeGrafter"/>
</dbReference>
<evidence type="ECO:0000256" key="1">
    <source>
        <dbReference type="ARBA" id="ARBA00022727"/>
    </source>
</evidence>
<dbReference type="InterPro" id="IPR029099">
    <property type="entry name" value="Pribosyltran_N"/>
</dbReference>
<dbReference type="EMBL" id="SEUK01000050">
    <property type="protein sequence ID" value="KAA1159779.1"/>
    <property type="molecule type" value="Genomic_DNA"/>
</dbReference>
<keyword evidence="1" id="KW-0545">Nucleotide biosynthesis</keyword>
<dbReference type="NCBIfam" id="TIGR01251">
    <property type="entry name" value="ribP_PPkin"/>
    <property type="match status" value="1"/>
</dbReference>
<dbReference type="GO" id="GO:0002189">
    <property type="term" value="C:ribose phosphate diphosphokinase complex"/>
    <property type="evidence" value="ECO:0007669"/>
    <property type="project" value="TreeGrafter"/>
</dbReference>
<feature type="domain" description="Ribose-phosphate pyrophosphokinase N-terminal" evidence="2">
    <location>
        <begin position="21"/>
        <end position="106"/>
    </location>
</feature>
<dbReference type="PANTHER" id="PTHR10210">
    <property type="entry name" value="RIBOSE-PHOSPHATE DIPHOSPHOKINASE FAMILY MEMBER"/>
    <property type="match status" value="1"/>
</dbReference>
<reference evidence="3 4" key="1">
    <citation type="submission" date="2019-01" db="EMBL/GenBank/DDBJ databases">
        <title>Genome sequences of marine Pseudoalteromonas species.</title>
        <authorList>
            <person name="Boraston A.B."/>
            <person name="Hehemann J.-H."/>
            <person name="Vickers C.J."/>
            <person name="Salama-Alber O."/>
            <person name="Abe K."/>
            <person name="Hettle A.J."/>
        </authorList>
    </citation>
    <scope>NUCLEOTIDE SEQUENCE [LARGE SCALE GENOMIC DNA]</scope>
    <source>
        <strain evidence="3 4">PS42</strain>
    </source>
</reference>
<dbReference type="RefSeq" id="WP_149614430.1">
    <property type="nucleotide sequence ID" value="NZ_SEUK01000050.1"/>
</dbReference>
<accession>A0AB73BFY5</accession>
<evidence type="ECO:0000313" key="4">
    <source>
        <dbReference type="Proteomes" id="UP000324162"/>
    </source>
</evidence>